<name>A0A3N2AQR9_9MICO</name>
<dbReference type="Proteomes" id="UP000275456">
    <property type="component" value="Unassembled WGS sequence"/>
</dbReference>
<evidence type="ECO:0000256" key="1">
    <source>
        <dbReference type="SAM" id="Phobius"/>
    </source>
</evidence>
<feature type="transmembrane region" description="Helical" evidence="1">
    <location>
        <begin position="331"/>
        <end position="350"/>
    </location>
</feature>
<keyword evidence="1" id="KW-0812">Transmembrane</keyword>
<evidence type="ECO:0000313" key="3">
    <source>
        <dbReference type="EMBL" id="ROR65245.1"/>
    </source>
</evidence>
<feature type="signal peptide" evidence="2">
    <location>
        <begin position="1"/>
        <end position="21"/>
    </location>
</feature>
<reference evidence="3 4" key="1">
    <citation type="submission" date="2018-11" db="EMBL/GenBank/DDBJ databases">
        <title>Sequencing the genomes of 1000 actinobacteria strains.</title>
        <authorList>
            <person name="Klenk H.-P."/>
        </authorList>
    </citation>
    <scope>NUCLEOTIDE SEQUENCE [LARGE SCALE GENOMIC DNA]</scope>
    <source>
        <strain evidence="3 4">DSM 9580</strain>
    </source>
</reference>
<keyword evidence="1" id="KW-0472">Membrane</keyword>
<feature type="transmembrane region" description="Helical" evidence="1">
    <location>
        <begin position="60"/>
        <end position="82"/>
    </location>
</feature>
<feature type="transmembrane region" description="Helical" evidence="1">
    <location>
        <begin position="273"/>
        <end position="293"/>
    </location>
</feature>
<feature type="transmembrane region" description="Helical" evidence="1">
    <location>
        <begin position="305"/>
        <end position="325"/>
    </location>
</feature>
<evidence type="ECO:0000256" key="2">
    <source>
        <dbReference type="SAM" id="SignalP"/>
    </source>
</evidence>
<proteinExistence type="predicted"/>
<comment type="caution">
    <text evidence="3">The sequence shown here is derived from an EMBL/GenBank/DDBJ whole genome shotgun (WGS) entry which is preliminary data.</text>
</comment>
<dbReference type="AlphaFoldDB" id="A0A3N2AQR9"/>
<gene>
    <name evidence="3" type="ORF">EDD26_0610</name>
</gene>
<keyword evidence="4" id="KW-1185">Reference proteome</keyword>
<accession>A0A3N2AQR9</accession>
<sequence length="356" mass="33569">MPRARLGLAHALACASWGAAAVLVASQPIAPASLALGGAVAAGTAAIGVLLPLRARARSVVVGALVLSLVAVVAVAVASLLAGELHTAVLVAPLAAAAGMHARAMSAAGAADPSLAPRVRLAPSLLGLAGGAALVAAAAALGQPALVVLAVVALLELAALALLVRPAADVEPESAPAATGSAPPARLLPLLAVAVAGAAAVVALRPALSALGADEPQPAGPAALTLAIGGLAGPPLARLVARLGLGRGGALLATLAGAAALVAPIARPGALDVLSAAVLGIGLAAAVALAELARRSGVTFAPRAVTLLLLAAALGAAIAALLLTSVPLPDVVLGASIACLVAGLGAWAPAPRERVA</sequence>
<feature type="chain" id="PRO_5038600702" evidence="2">
    <location>
        <begin position="22"/>
        <end position="356"/>
    </location>
</feature>
<protein>
    <submittedName>
        <fullName evidence="3">Uncharacterized protein</fullName>
    </submittedName>
</protein>
<evidence type="ECO:0000313" key="4">
    <source>
        <dbReference type="Proteomes" id="UP000275456"/>
    </source>
</evidence>
<keyword evidence="1" id="KW-1133">Transmembrane helix</keyword>
<feature type="transmembrane region" description="Helical" evidence="1">
    <location>
        <begin position="35"/>
        <end position="53"/>
    </location>
</feature>
<feature type="transmembrane region" description="Helical" evidence="1">
    <location>
        <begin position="249"/>
        <end position="267"/>
    </location>
</feature>
<keyword evidence="2" id="KW-0732">Signal</keyword>
<feature type="transmembrane region" description="Helical" evidence="1">
    <location>
        <begin position="219"/>
        <end position="237"/>
    </location>
</feature>
<dbReference type="EMBL" id="RKHJ01000001">
    <property type="protein sequence ID" value="ROR65245.1"/>
    <property type="molecule type" value="Genomic_DNA"/>
</dbReference>
<dbReference type="RefSeq" id="WP_148058676.1">
    <property type="nucleotide sequence ID" value="NZ_RKHJ01000001.1"/>
</dbReference>
<organism evidence="3 4">
    <name type="scientific">Agrococcus jenensis</name>
    <dbReference type="NCBI Taxonomy" id="46353"/>
    <lineage>
        <taxon>Bacteria</taxon>
        <taxon>Bacillati</taxon>
        <taxon>Actinomycetota</taxon>
        <taxon>Actinomycetes</taxon>
        <taxon>Micrococcales</taxon>
        <taxon>Microbacteriaceae</taxon>
        <taxon>Agrococcus</taxon>
    </lineage>
</organism>
<feature type="transmembrane region" description="Helical" evidence="1">
    <location>
        <begin position="185"/>
        <end position="207"/>
    </location>
</feature>